<sequence>MTDLAIGTARPRRTRDRWAVTGWKFALPGLSVIAIVMGFPLAYAVLLSISSFTLLHPKLLPFVGIENFATVMADEYFWNSVWLTIKYSGITVSAEFLLGLAVALMLNRVVRLKAVYFAVLTIPMAMSPVSVALIWHMLLQPNLGIVNRLFELFGHPGFDWLGSTGLAFWSVVFIDVWQQVSFVILILAAGLASLPHEPYEAASVDGAKEWQKFWYLTLPMLRPIAAIAIIIQLINEFRTYDLVYVLTKGGPGISTDLLSYFAYKRAFLGLSINEGSAASFVLLGMVLALTVLFFRIITRKG</sequence>
<keyword evidence="3" id="KW-1003">Cell membrane</keyword>
<evidence type="ECO:0000313" key="9">
    <source>
        <dbReference type="EMBL" id="QEX16637.1"/>
    </source>
</evidence>
<reference evidence="9 10" key="1">
    <citation type="submission" date="2019-08" db="EMBL/GenBank/DDBJ databases">
        <title>Hyperibacter terrae gen. nov., sp. nov. and Hyperibacter viscosus sp. nov., two new members in the family Rhodospirillaceae isolated from the rhizosphere of Hypericum perforatum.</title>
        <authorList>
            <person name="Noviana Z."/>
        </authorList>
    </citation>
    <scope>NUCLEOTIDE SEQUENCE [LARGE SCALE GENOMIC DNA]</scope>
    <source>
        <strain evidence="9 10">R5913</strain>
    </source>
</reference>
<accession>A0A5J6MHP2</accession>
<dbReference type="EMBL" id="CP042906">
    <property type="protein sequence ID" value="QEX16637.1"/>
    <property type="molecule type" value="Genomic_DNA"/>
</dbReference>
<keyword evidence="5 7" id="KW-1133">Transmembrane helix</keyword>
<evidence type="ECO:0000256" key="4">
    <source>
        <dbReference type="ARBA" id="ARBA00022692"/>
    </source>
</evidence>
<keyword evidence="6 7" id="KW-0472">Membrane</keyword>
<evidence type="ECO:0000256" key="3">
    <source>
        <dbReference type="ARBA" id="ARBA00022475"/>
    </source>
</evidence>
<dbReference type="GO" id="GO:0055085">
    <property type="term" value="P:transmembrane transport"/>
    <property type="evidence" value="ECO:0007669"/>
    <property type="project" value="InterPro"/>
</dbReference>
<dbReference type="SUPFAM" id="SSF161098">
    <property type="entry name" value="MetI-like"/>
    <property type="match status" value="1"/>
</dbReference>
<dbReference type="KEGG" id="htq:FRZ44_19320"/>
<dbReference type="CDD" id="cd06261">
    <property type="entry name" value="TM_PBP2"/>
    <property type="match status" value="1"/>
</dbReference>
<dbReference type="InterPro" id="IPR035906">
    <property type="entry name" value="MetI-like_sf"/>
</dbReference>
<feature type="transmembrane region" description="Helical" evidence="7">
    <location>
        <begin position="25"/>
        <end position="47"/>
    </location>
</feature>
<keyword evidence="10" id="KW-1185">Reference proteome</keyword>
<evidence type="ECO:0000256" key="6">
    <source>
        <dbReference type="ARBA" id="ARBA00023136"/>
    </source>
</evidence>
<evidence type="ECO:0000256" key="2">
    <source>
        <dbReference type="ARBA" id="ARBA00022448"/>
    </source>
</evidence>
<gene>
    <name evidence="9" type="ORF">FRZ44_19320</name>
</gene>
<keyword evidence="4 7" id="KW-0812">Transmembrane</keyword>
<feature type="domain" description="ABC transmembrane type-1" evidence="8">
    <location>
        <begin position="81"/>
        <end position="293"/>
    </location>
</feature>
<dbReference type="Gene3D" id="1.10.3720.10">
    <property type="entry name" value="MetI-like"/>
    <property type="match status" value="1"/>
</dbReference>
<evidence type="ECO:0000259" key="8">
    <source>
        <dbReference type="PROSITE" id="PS50928"/>
    </source>
</evidence>
<dbReference type="Pfam" id="PF00528">
    <property type="entry name" value="BPD_transp_1"/>
    <property type="match status" value="1"/>
</dbReference>
<feature type="transmembrane region" description="Helical" evidence="7">
    <location>
        <begin position="114"/>
        <end position="138"/>
    </location>
</feature>
<feature type="transmembrane region" description="Helical" evidence="7">
    <location>
        <begin position="84"/>
        <end position="107"/>
    </location>
</feature>
<dbReference type="PANTHER" id="PTHR43005">
    <property type="entry name" value="BLR7065 PROTEIN"/>
    <property type="match status" value="1"/>
</dbReference>
<dbReference type="GO" id="GO:0005886">
    <property type="term" value="C:plasma membrane"/>
    <property type="evidence" value="ECO:0007669"/>
    <property type="project" value="UniProtKB-SubCell"/>
</dbReference>
<dbReference type="OrthoDB" id="9805108at2"/>
<dbReference type="InterPro" id="IPR000515">
    <property type="entry name" value="MetI-like"/>
</dbReference>
<dbReference type="RefSeq" id="WP_151176973.1">
    <property type="nucleotide sequence ID" value="NZ_CP042906.1"/>
</dbReference>
<comment type="similarity">
    <text evidence="7">Belongs to the binding-protein-dependent transport system permease family.</text>
</comment>
<evidence type="ECO:0000256" key="1">
    <source>
        <dbReference type="ARBA" id="ARBA00004651"/>
    </source>
</evidence>
<comment type="subcellular location">
    <subcellularLocation>
        <location evidence="1 7">Cell membrane</location>
        <topology evidence="1 7">Multi-pass membrane protein</topology>
    </subcellularLocation>
</comment>
<dbReference type="Proteomes" id="UP000326202">
    <property type="component" value="Chromosome"/>
</dbReference>
<evidence type="ECO:0000313" key="10">
    <source>
        <dbReference type="Proteomes" id="UP000326202"/>
    </source>
</evidence>
<protein>
    <submittedName>
        <fullName evidence="9">Sugar ABC transporter permease</fullName>
    </submittedName>
</protein>
<keyword evidence="2 7" id="KW-0813">Transport</keyword>
<name>A0A5J6MHP2_9PROT</name>
<dbReference type="PROSITE" id="PS50928">
    <property type="entry name" value="ABC_TM1"/>
    <property type="match status" value="1"/>
</dbReference>
<dbReference type="PANTHER" id="PTHR43005:SF1">
    <property type="entry name" value="SPERMIDINE_PUTRESCINE TRANSPORT SYSTEM PERMEASE PROTEIN"/>
    <property type="match status" value="1"/>
</dbReference>
<feature type="transmembrane region" description="Helical" evidence="7">
    <location>
        <begin position="277"/>
        <end position="297"/>
    </location>
</feature>
<evidence type="ECO:0000256" key="5">
    <source>
        <dbReference type="ARBA" id="ARBA00022989"/>
    </source>
</evidence>
<proteinExistence type="inferred from homology"/>
<evidence type="ECO:0000256" key="7">
    <source>
        <dbReference type="RuleBase" id="RU363032"/>
    </source>
</evidence>
<organism evidence="9 10">
    <name type="scientific">Hypericibacter terrae</name>
    <dbReference type="NCBI Taxonomy" id="2602015"/>
    <lineage>
        <taxon>Bacteria</taxon>
        <taxon>Pseudomonadati</taxon>
        <taxon>Pseudomonadota</taxon>
        <taxon>Alphaproteobacteria</taxon>
        <taxon>Rhodospirillales</taxon>
        <taxon>Dongiaceae</taxon>
        <taxon>Hypericibacter</taxon>
    </lineage>
</organism>
<feature type="transmembrane region" description="Helical" evidence="7">
    <location>
        <begin position="213"/>
        <end position="234"/>
    </location>
</feature>
<dbReference type="AlphaFoldDB" id="A0A5J6MHP2"/>
<feature type="transmembrane region" description="Helical" evidence="7">
    <location>
        <begin position="166"/>
        <end position="192"/>
    </location>
</feature>